<evidence type="ECO:0000313" key="4">
    <source>
        <dbReference type="Proteomes" id="UP001058974"/>
    </source>
</evidence>
<organism evidence="3 4">
    <name type="scientific">Pisum sativum</name>
    <name type="common">Garden pea</name>
    <name type="synonym">Lathyrus oleraceus</name>
    <dbReference type="NCBI Taxonomy" id="3888"/>
    <lineage>
        <taxon>Eukaryota</taxon>
        <taxon>Viridiplantae</taxon>
        <taxon>Streptophyta</taxon>
        <taxon>Embryophyta</taxon>
        <taxon>Tracheophyta</taxon>
        <taxon>Spermatophyta</taxon>
        <taxon>Magnoliopsida</taxon>
        <taxon>eudicotyledons</taxon>
        <taxon>Gunneridae</taxon>
        <taxon>Pentapetalae</taxon>
        <taxon>rosids</taxon>
        <taxon>fabids</taxon>
        <taxon>Fabales</taxon>
        <taxon>Fabaceae</taxon>
        <taxon>Papilionoideae</taxon>
        <taxon>50 kb inversion clade</taxon>
        <taxon>NPAAA clade</taxon>
        <taxon>Hologalegina</taxon>
        <taxon>IRL clade</taxon>
        <taxon>Fabeae</taxon>
        <taxon>Lathyrus</taxon>
    </lineage>
</organism>
<protein>
    <submittedName>
        <fullName evidence="3">Protein DETOXIFICATION 49</fullName>
    </submittedName>
</protein>
<feature type="transmembrane region" description="Helical" evidence="2">
    <location>
        <begin position="33"/>
        <end position="54"/>
    </location>
</feature>
<evidence type="ECO:0000256" key="2">
    <source>
        <dbReference type="SAM" id="Phobius"/>
    </source>
</evidence>
<comment type="caution">
    <text evidence="3">The sequence shown here is derived from an EMBL/GenBank/DDBJ whole genome shotgun (WGS) entry which is preliminary data.</text>
</comment>
<feature type="non-terminal residue" evidence="3">
    <location>
        <position position="1"/>
    </location>
</feature>
<keyword evidence="4" id="KW-1185">Reference proteome</keyword>
<keyword evidence="2" id="KW-1133">Transmembrane helix</keyword>
<accession>A0A9D4YLJ1</accession>
<keyword evidence="2" id="KW-0812">Transmembrane</keyword>
<feature type="transmembrane region" description="Helical" evidence="2">
    <location>
        <begin position="7"/>
        <end position="27"/>
    </location>
</feature>
<sequence>PKLGANINLGCFYLVGMPVAVWLSFVAGFDFKGLWFGLLAAQGSCMVTMLFVLFRTNWENQVERAKDLTSSDPSEEDEQEEEKGFVSSCDIKECSNSLV</sequence>
<feature type="region of interest" description="Disordered" evidence="1">
    <location>
        <begin position="65"/>
        <end position="86"/>
    </location>
</feature>
<dbReference type="Proteomes" id="UP001058974">
    <property type="component" value="Chromosome 2"/>
</dbReference>
<dbReference type="Gramene" id="Psat02G0531200-T1">
    <property type="protein sequence ID" value="KAI5439900.1"/>
    <property type="gene ID" value="KIW84_025312"/>
</dbReference>
<keyword evidence="2" id="KW-0472">Membrane</keyword>
<gene>
    <name evidence="3" type="ORF">KIW84_025312</name>
</gene>
<name>A0A9D4YLJ1_PEA</name>
<reference evidence="3 4" key="1">
    <citation type="journal article" date="2022" name="Nat. Genet.">
        <title>Improved pea reference genome and pan-genome highlight genomic features and evolutionary characteristics.</title>
        <authorList>
            <person name="Yang T."/>
            <person name="Liu R."/>
            <person name="Luo Y."/>
            <person name="Hu S."/>
            <person name="Wang D."/>
            <person name="Wang C."/>
            <person name="Pandey M.K."/>
            <person name="Ge S."/>
            <person name="Xu Q."/>
            <person name="Li N."/>
            <person name="Li G."/>
            <person name="Huang Y."/>
            <person name="Saxena R.K."/>
            <person name="Ji Y."/>
            <person name="Li M."/>
            <person name="Yan X."/>
            <person name="He Y."/>
            <person name="Liu Y."/>
            <person name="Wang X."/>
            <person name="Xiang C."/>
            <person name="Varshney R.K."/>
            <person name="Ding H."/>
            <person name="Gao S."/>
            <person name="Zong X."/>
        </authorList>
    </citation>
    <scope>NUCLEOTIDE SEQUENCE [LARGE SCALE GENOMIC DNA]</scope>
    <source>
        <strain evidence="3 4">cv. Zhongwan 6</strain>
    </source>
</reference>
<evidence type="ECO:0000256" key="1">
    <source>
        <dbReference type="SAM" id="MobiDB-lite"/>
    </source>
</evidence>
<evidence type="ECO:0000313" key="3">
    <source>
        <dbReference type="EMBL" id="KAI5439900.1"/>
    </source>
</evidence>
<dbReference type="EMBL" id="JAMSHJ010000002">
    <property type="protein sequence ID" value="KAI5439900.1"/>
    <property type="molecule type" value="Genomic_DNA"/>
</dbReference>
<dbReference type="AlphaFoldDB" id="A0A9D4YLJ1"/>
<proteinExistence type="predicted"/>